<reference evidence="6" key="1">
    <citation type="submission" date="2021-10" db="EMBL/GenBank/DDBJ databases">
        <title>De novo Genome Assembly of Clathrus columnatus (Basidiomycota, Fungi) Using Illumina and Nanopore Sequence Data.</title>
        <authorList>
            <person name="Ogiso-Tanaka E."/>
            <person name="Itagaki H."/>
            <person name="Hosoya T."/>
            <person name="Hosaka K."/>
        </authorList>
    </citation>
    <scope>NUCLEOTIDE SEQUENCE</scope>
    <source>
        <strain evidence="6">MO-923</strain>
    </source>
</reference>
<dbReference type="GO" id="GO:0022857">
    <property type="term" value="F:transmembrane transporter activity"/>
    <property type="evidence" value="ECO:0007669"/>
    <property type="project" value="InterPro"/>
</dbReference>
<dbReference type="SMART" id="SM00397">
    <property type="entry name" value="t_SNARE"/>
    <property type="match status" value="1"/>
</dbReference>
<feature type="transmembrane region" description="Helical" evidence="4">
    <location>
        <begin position="145"/>
        <end position="164"/>
    </location>
</feature>
<comment type="caution">
    <text evidence="6">The sequence shown here is derived from an EMBL/GenBank/DDBJ whole genome shotgun (WGS) entry which is preliminary data.</text>
</comment>
<dbReference type="PANTHER" id="PTHR11360">
    <property type="entry name" value="MONOCARBOXYLATE TRANSPORTER"/>
    <property type="match status" value="1"/>
</dbReference>
<protein>
    <recommendedName>
        <fullName evidence="5">t-SNARE coiled-coil homology domain-containing protein</fullName>
    </recommendedName>
</protein>
<dbReference type="AlphaFoldDB" id="A0AAV5A3S1"/>
<dbReference type="SUPFAM" id="SSF58038">
    <property type="entry name" value="SNARE fusion complex"/>
    <property type="match status" value="1"/>
</dbReference>
<feature type="transmembrane region" description="Helical" evidence="4">
    <location>
        <begin position="87"/>
        <end position="105"/>
    </location>
</feature>
<feature type="transmembrane region" description="Helical" evidence="4">
    <location>
        <begin position="111"/>
        <end position="133"/>
    </location>
</feature>
<name>A0AAV5A3S1_9AGAM</name>
<feature type="transmembrane region" description="Helical" evidence="4">
    <location>
        <begin position="176"/>
        <end position="196"/>
    </location>
</feature>
<evidence type="ECO:0000313" key="7">
    <source>
        <dbReference type="Proteomes" id="UP001050691"/>
    </source>
</evidence>
<evidence type="ECO:0000256" key="2">
    <source>
        <dbReference type="ARBA" id="ARBA00006727"/>
    </source>
</evidence>
<dbReference type="SUPFAM" id="SSF103473">
    <property type="entry name" value="MFS general substrate transporter"/>
    <property type="match status" value="1"/>
</dbReference>
<dbReference type="PROSITE" id="PS50192">
    <property type="entry name" value="T_SNARE"/>
    <property type="match status" value="1"/>
</dbReference>
<gene>
    <name evidence="6" type="ORF">Clacol_001504</name>
</gene>
<keyword evidence="4" id="KW-0472">Membrane</keyword>
<feature type="domain" description="T-SNARE coiled-coil homology" evidence="5">
    <location>
        <begin position="245"/>
        <end position="307"/>
    </location>
</feature>
<accession>A0AAV5A3S1</accession>
<organism evidence="6 7">
    <name type="scientific">Clathrus columnatus</name>
    <dbReference type="NCBI Taxonomy" id="1419009"/>
    <lineage>
        <taxon>Eukaryota</taxon>
        <taxon>Fungi</taxon>
        <taxon>Dikarya</taxon>
        <taxon>Basidiomycota</taxon>
        <taxon>Agaricomycotina</taxon>
        <taxon>Agaricomycetes</taxon>
        <taxon>Phallomycetidae</taxon>
        <taxon>Phallales</taxon>
        <taxon>Clathraceae</taxon>
        <taxon>Clathrus</taxon>
    </lineage>
</organism>
<dbReference type="InterPro" id="IPR011701">
    <property type="entry name" value="MFS"/>
</dbReference>
<proteinExistence type="inferred from homology"/>
<dbReference type="CDD" id="cd15853">
    <property type="entry name" value="SNARE_Bet1"/>
    <property type="match status" value="1"/>
</dbReference>
<comment type="similarity">
    <text evidence="2">Belongs to the major facilitator superfamily. Monocarboxylate porter (TC 2.A.1.13) family.</text>
</comment>
<evidence type="ECO:0000259" key="5">
    <source>
        <dbReference type="PROSITE" id="PS50192"/>
    </source>
</evidence>
<dbReference type="InterPro" id="IPR039899">
    <property type="entry name" value="BET1_SNARE"/>
</dbReference>
<feature type="transmembrane region" description="Helical" evidence="4">
    <location>
        <begin position="319"/>
        <end position="341"/>
    </location>
</feature>
<keyword evidence="4" id="KW-0812">Transmembrane</keyword>
<dbReference type="InterPro" id="IPR050327">
    <property type="entry name" value="Proton-linked_MCT"/>
</dbReference>
<evidence type="ECO:0000256" key="1">
    <source>
        <dbReference type="ARBA" id="ARBA00004141"/>
    </source>
</evidence>
<dbReference type="GO" id="GO:0016020">
    <property type="term" value="C:membrane"/>
    <property type="evidence" value="ECO:0007669"/>
    <property type="project" value="UniProtKB-SubCell"/>
</dbReference>
<dbReference type="InterPro" id="IPR000727">
    <property type="entry name" value="T_SNARE_dom"/>
</dbReference>
<comment type="subcellular location">
    <subcellularLocation>
        <location evidence="3">Endomembrane system</location>
        <topology evidence="3">Single-pass type IV membrane protein</topology>
    </subcellularLocation>
    <subcellularLocation>
        <location evidence="1">Membrane</location>
        <topology evidence="1">Multi-pass membrane protein</topology>
    </subcellularLocation>
</comment>
<evidence type="ECO:0000256" key="4">
    <source>
        <dbReference type="SAM" id="Phobius"/>
    </source>
</evidence>
<dbReference type="EMBL" id="BPWL01000002">
    <property type="protein sequence ID" value="GJJ07303.1"/>
    <property type="molecule type" value="Genomic_DNA"/>
</dbReference>
<sequence length="344" mass="38084">MSRYRSVDNAQPGLNQEPEFEDSFLIEAFTVDTSKCSAGVRSTTIVDPNESGKETDCYNINVQQDIQPLAAIGVLAGRWVELYGERLVTIIGSTVFSGALAAAGFCRTLPTLILTQGVLTDVGVGILTVPAITATIPWFPNKRSLALGLASSGAGLGSIFWSFVSRIIISKISYRWALWTMALVSGFLYAVAIILIKLPPGWKRPTFIGRPHSYRECLIMFRNPKFVSLYLENVTSLFGLAIDANTYETQNDQQLEALHSKIRSLRDVTTDIYDDVERQNTTLDESSNIFNSFGTSLAQSSRRAASAFGPSGSLRQYRLMVLIIGSLVGLWVLYHVVQWVWSWF</sequence>
<dbReference type="Pfam" id="PF07690">
    <property type="entry name" value="MFS_1"/>
    <property type="match status" value="1"/>
</dbReference>
<dbReference type="InterPro" id="IPR036259">
    <property type="entry name" value="MFS_trans_sf"/>
</dbReference>
<evidence type="ECO:0000313" key="6">
    <source>
        <dbReference type="EMBL" id="GJJ07303.1"/>
    </source>
</evidence>
<dbReference type="Gene3D" id="1.20.1250.20">
    <property type="entry name" value="MFS general substrate transporter like domains"/>
    <property type="match status" value="1"/>
</dbReference>
<dbReference type="Gene3D" id="1.20.5.110">
    <property type="match status" value="1"/>
</dbReference>
<dbReference type="Proteomes" id="UP001050691">
    <property type="component" value="Unassembled WGS sequence"/>
</dbReference>
<evidence type="ECO:0000256" key="3">
    <source>
        <dbReference type="ARBA" id="ARBA00046280"/>
    </source>
</evidence>
<dbReference type="GO" id="GO:0012505">
    <property type="term" value="C:endomembrane system"/>
    <property type="evidence" value="ECO:0007669"/>
    <property type="project" value="UniProtKB-SubCell"/>
</dbReference>
<keyword evidence="4" id="KW-1133">Transmembrane helix</keyword>
<dbReference type="PANTHER" id="PTHR11360:SF284">
    <property type="entry name" value="EG:103B4.3 PROTEIN-RELATED"/>
    <property type="match status" value="1"/>
</dbReference>
<keyword evidence="7" id="KW-1185">Reference proteome</keyword>